<comment type="caution">
    <text evidence="2">The sequence shown here is derived from an EMBL/GenBank/DDBJ whole genome shotgun (WGS) entry which is preliminary data.</text>
</comment>
<organism evidence="2 3">
    <name type="scientific">Undibacterium luofuense</name>
    <dbReference type="NCBI Taxonomy" id="2828733"/>
    <lineage>
        <taxon>Bacteria</taxon>
        <taxon>Pseudomonadati</taxon>
        <taxon>Pseudomonadota</taxon>
        <taxon>Betaproteobacteria</taxon>
        <taxon>Burkholderiales</taxon>
        <taxon>Oxalobacteraceae</taxon>
        <taxon>Undibacterium</taxon>
    </lineage>
</organism>
<proteinExistence type="predicted"/>
<gene>
    <name evidence="2" type="ORF">KDM89_11120</name>
</gene>
<dbReference type="RefSeq" id="WP_212688002.1">
    <property type="nucleotide sequence ID" value="NZ_JAGSPN010000007.1"/>
</dbReference>
<evidence type="ECO:0000313" key="2">
    <source>
        <dbReference type="EMBL" id="MBR7782696.1"/>
    </source>
</evidence>
<dbReference type="AlphaFoldDB" id="A0A941I6H8"/>
<sequence length="119" mass="12967">MKGMAATTGQHVAGLDHLRQSIADILTTPIGSRVMRRDYGSLLFDLIDQPDNGITQLRLYAATATALLRWEPRLKLTQVNIYRTEVPGRVLLELKGKLVQAVSADQVSLSVPLDLTGAA</sequence>
<protein>
    <submittedName>
        <fullName evidence="2">GPW/gp25 family protein</fullName>
    </submittedName>
</protein>
<dbReference type="EMBL" id="JAGSPN010000007">
    <property type="protein sequence ID" value="MBR7782696.1"/>
    <property type="molecule type" value="Genomic_DNA"/>
</dbReference>
<keyword evidence="3" id="KW-1185">Reference proteome</keyword>
<feature type="domain" description="IraD/Gp25-like" evidence="1">
    <location>
        <begin position="14"/>
        <end position="98"/>
    </location>
</feature>
<name>A0A941I6H8_9BURK</name>
<reference evidence="2" key="1">
    <citation type="submission" date="2021-04" db="EMBL/GenBank/DDBJ databases">
        <title>novel species isolated from subtropical streams in China.</title>
        <authorList>
            <person name="Lu H."/>
        </authorList>
    </citation>
    <scope>NUCLEOTIDE SEQUENCE</scope>
    <source>
        <strain evidence="2">LFS511W</strain>
    </source>
</reference>
<dbReference type="InterPro" id="IPR007048">
    <property type="entry name" value="IraD/Gp25-like"/>
</dbReference>
<dbReference type="Pfam" id="PF04965">
    <property type="entry name" value="GPW_gp25"/>
    <property type="match status" value="1"/>
</dbReference>
<evidence type="ECO:0000259" key="1">
    <source>
        <dbReference type="Pfam" id="PF04965"/>
    </source>
</evidence>
<dbReference type="Proteomes" id="UP000680067">
    <property type="component" value="Unassembled WGS sequence"/>
</dbReference>
<accession>A0A941I6H8</accession>
<dbReference type="SUPFAM" id="SSF160719">
    <property type="entry name" value="gpW/gp25-like"/>
    <property type="match status" value="1"/>
</dbReference>
<dbReference type="Gene3D" id="3.10.450.40">
    <property type="match status" value="1"/>
</dbReference>
<evidence type="ECO:0000313" key="3">
    <source>
        <dbReference type="Proteomes" id="UP000680067"/>
    </source>
</evidence>